<proteinExistence type="predicted"/>
<sequence>MEQPPAPALEAPAGPAGRGTHIDPAALARLRRQLDQAEQPAPWLHGEIARRMAERLPLIRLQPQSVLDWGAQAGSSQALLARQYPKARRMAVDSLGQPPADTAKSGSWWRRLTGERAAPATSGPPPADLLWSNMTLHWVDDLAGLFARWQAATAIDGFLMFSCLGPDTLRELQATYRSAGFGSPGSRLVDMHDIGDALVHAGFADPVMDMEQLTLTWDSAQAMLDELRSLGRNTDPQRHAGLRTPRWHVALLERLDAGLRRPDGRLHLTFEVIYGHAFRPPAKARVAAQTEISLGDMREMTRRRNPQGPR</sequence>
<dbReference type="Gene3D" id="3.40.50.150">
    <property type="entry name" value="Vaccinia Virus protein VP39"/>
    <property type="match status" value="1"/>
</dbReference>
<dbReference type="eggNOG" id="COG4106">
    <property type="taxonomic scope" value="Bacteria"/>
</dbReference>
<evidence type="ECO:0000256" key="1">
    <source>
        <dbReference type="ARBA" id="ARBA00022603"/>
    </source>
</evidence>
<evidence type="ECO:0000313" key="4">
    <source>
        <dbReference type="EMBL" id="ACB36071.1"/>
    </source>
</evidence>
<dbReference type="RefSeq" id="WP_012348818.1">
    <property type="nucleotide sequence ID" value="NC_010524.1"/>
</dbReference>
<feature type="region of interest" description="Disordered" evidence="3">
    <location>
        <begin position="1"/>
        <end position="21"/>
    </location>
</feature>
<accession>B1Y6P3</accession>
<keyword evidence="1" id="KW-0489">Methyltransferase</keyword>
<dbReference type="Proteomes" id="UP000001693">
    <property type="component" value="Chromosome"/>
</dbReference>
<keyword evidence="2" id="KW-0808">Transferase</keyword>
<evidence type="ECO:0000256" key="3">
    <source>
        <dbReference type="SAM" id="MobiDB-lite"/>
    </source>
</evidence>
<protein>
    <submittedName>
        <fullName evidence="4">Biotin synthesis protein BioC</fullName>
    </submittedName>
</protein>
<keyword evidence="5" id="KW-1185">Reference proteome</keyword>
<dbReference type="SUPFAM" id="SSF53335">
    <property type="entry name" value="S-adenosyl-L-methionine-dependent methyltransferases"/>
    <property type="match status" value="1"/>
</dbReference>
<evidence type="ECO:0000313" key="5">
    <source>
        <dbReference type="Proteomes" id="UP000001693"/>
    </source>
</evidence>
<dbReference type="EMBL" id="CP001013">
    <property type="protein sequence ID" value="ACB36071.1"/>
    <property type="molecule type" value="Genomic_DNA"/>
</dbReference>
<dbReference type="InterPro" id="IPR029063">
    <property type="entry name" value="SAM-dependent_MTases_sf"/>
</dbReference>
<dbReference type="KEGG" id="lch:Lcho_3817"/>
<dbReference type="GO" id="GO:0032259">
    <property type="term" value="P:methylation"/>
    <property type="evidence" value="ECO:0007669"/>
    <property type="project" value="UniProtKB-KW"/>
</dbReference>
<dbReference type="PANTHER" id="PTHR13090:SF1">
    <property type="entry name" value="ARGININE-HYDROXYLASE NDUFAF5, MITOCHONDRIAL"/>
    <property type="match status" value="1"/>
</dbReference>
<reference evidence="4 5" key="1">
    <citation type="submission" date="2008-03" db="EMBL/GenBank/DDBJ databases">
        <title>Complete sequence of Leptothrix cholodnii SP-6.</title>
        <authorList>
            <consortium name="US DOE Joint Genome Institute"/>
            <person name="Copeland A."/>
            <person name="Lucas S."/>
            <person name="Lapidus A."/>
            <person name="Glavina del Rio T."/>
            <person name="Dalin E."/>
            <person name="Tice H."/>
            <person name="Bruce D."/>
            <person name="Goodwin L."/>
            <person name="Pitluck S."/>
            <person name="Chertkov O."/>
            <person name="Brettin T."/>
            <person name="Detter J.C."/>
            <person name="Han C."/>
            <person name="Kuske C.R."/>
            <person name="Schmutz J."/>
            <person name="Larimer F."/>
            <person name="Land M."/>
            <person name="Hauser L."/>
            <person name="Kyrpides N."/>
            <person name="Lykidis A."/>
            <person name="Emerson D."/>
            <person name="Richardson P."/>
        </authorList>
    </citation>
    <scope>NUCLEOTIDE SEQUENCE [LARGE SCALE GENOMIC DNA]</scope>
    <source>
        <strain evidence="5">ATCC 51168 / LMG 8142 / SP-6</strain>
    </source>
</reference>
<dbReference type="HOGENOM" id="CLU_046586_2_1_4"/>
<dbReference type="GO" id="GO:0008168">
    <property type="term" value="F:methyltransferase activity"/>
    <property type="evidence" value="ECO:0007669"/>
    <property type="project" value="UniProtKB-KW"/>
</dbReference>
<name>B1Y6P3_LEPCP</name>
<dbReference type="InterPro" id="IPR050602">
    <property type="entry name" value="Malonyl-ACP_OMT"/>
</dbReference>
<organism evidence="4 5">
    <name type="scientific">Leptothrix cholodnii (strain ATCC 51168 / LMG 8142 / SP-6)</name>
    <name type="common">Leptothrix discophora (strain SP-6)</name>
    <dbReference type="NCBI Taxonomy" id="395495"/>
    <lineage>
        <taxon>Bacteria</taxon>
        <taxon>Pseudomonadati</taxon>
        <taxon>Pseudomonadota</taxon>
        <taxon>Betaproteobacteria</taxon>
        <taxon>Burkholderiales</taxon>
        <taxon>Sphaerotilaceae</taxon>
        <taxon>Leptothrix</taxon>
    </lineage>
</organism>
<gene>
    <name evidence="4" type="ordered locus">Lcho_3817</name>
</gene>
<dbReference type="AlphaFoldDB" id="B1Y6P3"/>
<dbReference type="PANTHER" id="PTHR13090">
    <property type="entry name" value="ARGININE-HYDROXYLASE NDUFAF5, MITOCHONDRIAL"/>
    <property type="match status" value="1"/>
</dbReference>
<dbReference type="STRING" id="395495.Lcho_3817"/>
<evidence type="ECO:0000256" key="2">
    <source>
        <dbReference type="ARBA" id="ARBA00022679"/>
    </source>
</evidence>